<evidence type="ECO:0000256" key="9">
    <source>
        <dbReference type="ARBA" id="ARBA00023242"/>
    </source>
</evidence>
<dbReference type="GO" id="GO:0005634">
    <property type="term" value="C:nucleus"/>
    <property type="evidence" value="ECO:0007669"/>
    <property type="project" value="UniProtKB-SubCell"/>
</dbReference>
<evidence type="ECO:0000256" key="1">
    <source>
        <dbReference type="ARBA" id="ARBA00004123"/>
    </source>
</evidence>
<dbReference type="GeneTree" id="ENSGT01150000286934"/>
<dbReference type="SMART" id="SM00355">
    <property type="entry name" value="ZnF_C2H2"/>
    <property type="match status" value="4"/>
</dbReference>
<dbReference type="Ensembl" id="ENSEBUT00000025933.1">
    <property type="protein sequence ID" value="ENSEBUP00000025357.1"/>
    <property type="gene ID" value="ENSEBUG00000015640.1"/>
</dbReference>
<dbReference type="GO" id="GO:0000981">
    <property type="term" value="F:DNA-binding transcription factor activity, RNA polymerase II-specific"/>
    <property type="evidence" value="ECO:0007669"/>
    <property type="project" value="TreeGrafter"/>
</dbReference>
<sequence>MAKRVLGMAEYRRSCSLCDLPRASWAMLWSFSEPVCRGCVNYEGVDQVEVTLSRTRVVKQFGLNGSSAVNDEVMNGSLNPGVDPSLDRCVLKSEHEDHSLVFPPLAAPGHISNGPCGSADVTTVKYEEPPVSQHQGLNPGDTVSVPPPRTLRPSPIPSHPGSEPRSEPEIFVTCSGGGRDLATAVTTLPPSGAVLDVVTGSHVVHPGGHGAEQRYADTSVKMSDGPHSSSQGRMGGSKTALVTSLSDIAPFDLYSGHDPVLQPGSVVAFDAARSTSADYDEPGMLVESPPDSGVVLNLGPCWRFLPPIPIQSDSLPLCTPMTDGGGGVGGPLGCTNCHECLEEGPSLAECETNKMQDMEEEVLSSLSGQECPRVTMVDTVTIVEKEKEKEHREKQMKTVSFTNSAQFFNEDQFNHQSNQRENNKRTHTGKKPFECSVCSKDFNQLSHLNIHNRTHTGEKPYKCSVCSKDFRDLSNLKSHKRNHTGEKPYTCSVCSKDFLDLSTLNRHKQTHTGEKPHTCSVCSKDFRDLSNLNEHKRTHTGEKPYKCSVCSKDFQ</sequence>
<dbReference type="InterPro" id="IPR036236">
    <property type="entry name" value="Znf_C2H2_sf"/>
</dbReference>
<dbReference type="Pfam" id="PF00096">
    <property type="entry name" value="zf-C2H2"/>
    <property type="match status" value="2"/>
</dbReference>
<dbReference type="FunFam" id="3.30.160.60:FF:001485">
    <property type="entry name" value="Krueppel-related zinc finger protein"/>
    <property type="match status" value="1"/>
</dbReference>
<dbReference type="SUPFAM" id="SSF57667">
    <property type="entry name" value="beta-beta-alpha zinc fingers"/>
    <property type="match status" value="2"/>
</dbReference>
<dbReference type="AlphaFoldDB" id="A0A8C4R5R0"/>
<dbReference type="Proteomes" id="UP000694388">
    <property type="component" value="Unplaced"/>
</dbReference>
<dbReference type="Pfam" id="PF13912">
    <property type="entry name" value="zf-C2H2_6"/>
    <property type="match status" value="1"/>
</dbReference>
<protein>
    <recommendedName>
        <fullName evidence="12">C2H2-type domain-containing protein</fullName>
    </recommendedName>
</protein>
<dbReference type="GO" id="GO:0000122">
    <property type="term" value="P:negative regulation of transcription by RNA polymerase II"/>
    <property type="evidence" value="ECO:0007669"/>
    <property type="project" value="UniProtKB-ARBA"/>
</dbReference>
<accession>A0A8C4R5R0</accession>
<dbReference type="InterPro" id="IPR013087">
    <property type="entry name" value="Znf_C2H2_type"/>
</dbReference>
<dbReference type="FunFam" id="3.30.160.60:FF:000624">
    <property type="entry name" value="zinc finger protein 697"/>
    <property type="match status" value="1"/>
</dbReference>
<feature type="region of interest" description="Disordered" evidence="11">
    <location>
        <begin position="129"/>
        <end position="168"/>
    </location>
</feature>
<evidence type="ECO:0000256" key="8">
    <source>
        <dbReference type="ARBA" id="ARBA00023163"/>
    </source>
</evidence>
<dbReference type="PANTHER" id="PTHR23226:SF416">
    <property type="entry name" value="FI01424P"/>
    <property type="match status" value="1"/>
</dbReference>
<reference evidence="13" key="1">
    <citation type="submission" date="2025-08" db="UniProtKB">
        <authorList>
            <consortium name="Ensembl"/>
        </authorList>
    </citation>
    <scope>IDENTIFICATION</scope>
</reference>
<keyword evidence="6" id="KW-0805">Transcription regulation</keyword>
<keyword evidence="14" id="KW-1185">Reference proteome</keyword>
<dbReference type="GO" id="GO:0045596">
    <property type="term" value="P:negative regulation of cell differentiation"/>
    <property type="evidence" value="ECO:0007669"/>
    <property type="project" value="UniProtKB-ARBA"/>
</dbReference>
<name>A0A8C4R5R0_EPTBU</name>
<organism evidence="13 14">
    <name type="scientific">Eptatretus burgeri</name>
    <name type="common">Inshore hagfish</name>
    <dbReference type="NCBI Taxonomy" id="7764"/>
    <lineage>
        <taxon>Eukaryota</taxon>
        <taxon>Metazoa</taxon>
        <taxon>Chordata</taxon>
        <taxon>Craniata</taxon>
        <taxon>Vertebrata</taxon>
        <taxon>Cyclostomata</taxon>
        <taxon>Myxini</taxon>
        <taxon>Myxiniformes</taxon>
        <taxon>Myxinidae</taxon>
        <taxon>Eptatretinae</taxon>
        <taxon>Eptatretus</taxon>
    </lineage>
</organism>
<feature type="domain" description="C2H2-type" evidence="12">
    <location>
        <begin position="489"/>
        <end position="516"/>
    </location>
</feature>
<keyword evidence="3" id="KW-0677">Repeat</keyword>
<evidence type="ECO:0000256" key="6">
    <source>
        <dbReference type="ARBA" id="ARBA00023015"/>
    </source>
</evidence>
<reference evidence="13" key="2">
    <citation type="submission" date="2025-09" db="UniProtKB">
        <authorList>
            <consortium name="Ensembl"/>
        </authorList>
    </citation>
    <scope>IDENTIFICATION</scope>
</reference>
<dbReference type="GO" id="GO:0000978">
    <property type="term" value="F:RNA polymerase II cis-regulatory region sequence-specific DNA binding"/>
    <property type="evidence" value="ECO:0007669"/>
    <property type="project" value="TreeGrafter"/>
</dbReference>
<feature type="domain" description="C2H2-type" evidence="12">
    <location>
        <begin position="433"/>
        <end position="460"/>
    </location>
</feature>
<keyword evidence="9" id="KW-0539">Nucleus</keyword>
<evidence type="ECO:0000259" key="12">
    <source>
        <dbReference type="PROSITE" id="PS50157"/>
    </source>
</evidence>
<evidence type="ECO:0000256" key="5">
    <source>
        <dbReference type="ARBA" id="ARBA00022833"/>
    </source>
</evidence>
<feature type="domain" description="C2H2-type" evidence="12">
    <location>
        <begin position="461"/>
        <end position="488"/>
    </location>
</feature>
<dbReference type="PROSITE" id="PS50157">
    <property type="entry name" value="ZINC_FINGER_C2H2_2"/>
    <property type="match status" value="4"/>
</dbReference>
<keyword evidence="5" id="KW-0862">Zinc</keyword>
<keyword evidence="8" id="KW-0804">Transcription</keyword>
<evidence type="ECO:0000256" key="2">
    <source>
        <dbReference type="ARBA" id="ARBA00022723"/>
    </source>
</evidence>
<evidence type="ECO:0000256" key="11">
    <source>
        <dbReference type="SAM" id="MobiDB-lite"/>
    </source>
</evidence>
<keyword evidence="4 10" id="KW-0863">Zinc-finger</keyword>
<evidence type="ECO:0000256" key="3">
    <source>
        <dbReference type="ARBA" id="ARBA00022737"/>
    </source>
</evidence>
<evidence type="ECO:0000256" key="7">
    <source>
        <dbReference type="ARBA" id="ARBA00023125"/>
    </source>
</evidence>
<feature type="domain" description="C2H2-type" evidence="12">
    <location>
        <begin position="517"/>
        <end position="544"/>
    </location>
</feature>
<evidence type="ECO:0000313" key="13">
    <source>
        <dbReference type="Ensembl" id="ENSEBUP00000025357.1"/>
    </source>
</evidence>
<keyword evidence="7" id="KW-0238">DNA-binding</keyword>
<dbReference type="Pfam" id="PF11261">
    <property type="entry name" value="IRF-2BP1_2"/>
    <property type="match status" value="1"/>
</dbReference>
<dbReference type="Gene3D" id="3.30.160.60">
    <property type="entry name" value="Classic Zinc Finger"/>
    <property type="match status" value="5"/>
</dbReference>
<dbReference type="PANTHER" id="PTHR23226">
    <property type="entry name" value="ZINC FINGER AND SCAN DOMAIN-CONTAINING"/>
    <property type="match status" value="1"/>
</dbReference>
<comment type="subcellular location">
    <subcellularLocation>
        <location evidence="1">Nucleus</location>
    </subcellularLocation>
</comment>
<dbReference type="GO" id="GO:0008270">
    <property type="term" value="F:zinc ion binding"/>
    <property type="evidence" value="ECO:0007669"/>
    <property type="project" value="UniProtKB-KW"/>
</dbReference>
<evidence type="ECO:0000256" key="4">
    <source>
        <dbReference type="ARBA" id="ARBA00022771"/>
    </source>
</evidence>
<evidence type="ECO:0000313" key="14">
    <source>
        <dbReference type="Proteomes" id="UP000694388"/>
    </source>
</evidence>
<dbReference type="PROSITE" id="PS00028">
    <property type="entry name" value="ZINC_FINGER_C2H2_1"/>
    <property type="match status" value="4"/>
</dbReference>
<dbReference type="FunFam" id="3.30.160.60:FF:000912">
    <property type="entry name" value="Zinc finger protein 660"/>
    <property type="match status" value="1"/>
</dbReference>
<feature type="compositionally biased region" description="Pro residues" evidence="11">
    <location>
        <begin position="145"/>
        <end position="158"/>
    </location>
</feature>
<evidence type="ECO:0000256" key="10">
    <source>
        <dbReference type="PROSITE-ProRule" id="PRU00042"/>
    </source>
</evidence>
<dbReference type="InterPro" id="IPR022750">
    <property type="entry name" value="IRF-2BP1_2-like_Znf"/>
</dbReference>
<dbReference type="FunFam" id="3.30.160.60:FF:001498">
    <property type="entry name" value="Zinc finger protein 404"/>
    <property type="match status" value="1"/>
</dbReference>
<keyword evidence="2" id="KW-0479">Metal-binding</keyword>
<proteinExistence type="predicted"/>